<dbReference type="InterPro" id="IPR014783">
    <property type="entry name" value="Cu2_ascorb_mOase_CS-2"/>
</dbReference>
<organism evidence="16 17">
    <name type="scientific">Dermatophagoides pteronyssinus</name>
    <name type="common">European house dust mite</name>
    <dbReference type="NCBI Taxonomy" id="6956"/>
    <lineage>
        <taxon>Eukaryota</taxon>
        <taxon>Metazoa</taxon>
        <taxon>Ecdysozoa</taxon>
        <taxon>Arthropoda</taxon>
        <taxon>Chelicerata</taxon>
        <taxon>Arachnida</taxon>
        <taxon>Acari</taxon>
        <taxon>Acariformes</taxon>
        <taxon>Sarcoptiformes</taxon>
        <taxon>Astigmata</taxon>
        <taxon>Psoroptidia</taxon>
        <taxon>Analgoidea</taxon>
        <taxon>Pyroglyphidae</taxon>
        <taxon>Dermatophagoidinae</taxon>
        <taxon>Dermatophagoides</taxon>
    </lineage>
</organism>
<accession>A0A6P6XY92</accession>
<name>A0A6P6XY92_DERPT</name>
<dbReference type="FunCoup" id="A0A6P6XY92">
    <property type="interactions" value="33"/>
</dbReference>
<dbReference type="OMA" id="PELYLCT"/>
<evidence type="ECO:0000256" key="8">
    <source>
        <dbReference type="ARBA" id="ARBA00023002"/>
    </source>
</evidence>
<evidence type="ECO:0000259" key="14">
    <source>
        <dbReference type="Pfam" id="PF01082"/>
    </source>
</evidence>
<protein>
    <recommendedName>
        <fullName evidence="4">peptidylglycine monooxygenase</fullName>
        <ecNumber evidence="4">1.14.17.3</ecNumber>
    </recommendedName>
</protein>
<dbReference type="SUPFAM" id="SSF49742">
    <property type="entry name" value="PHM/PNGase F"/>
    <property type="match status" value="2"/>
</dbReference>
<evidence type="ECO:0000256" key="2">
    <source>
        <dbReference type="ARBA" id="ARBA00004613"/>
    </source>
</evidence>
<dbReference type="Pfam" id="PF03712">
    <property type="entry name" value="Cu2_monoox_C"/>
    <property type="match status" value="1"/>
</dbReference>
<dbReference type="KEGG" id="dpte:113791349"/>
<evidence type="ECO:0000313" key="16">
    <source>
        <dbReference type="Proteomes" id="UP000515146"/>
    </source>
</evidence>
<keyword evidence="8" id="KW-0560">Oxidoreductase</keyword>
<evidence type="ECO:0000256" key="3">
    <source>
        <dbReference type="ARBA" id="ARBA00010676"/>
    </source>
</evidence>
<comment type="cofactor">
    <cofactor evidence="1">
        <name>Cu(2+)</name>
        <dbReference type="ChEBI" id="CHEBI:29036"/>
    </cofactor>
</comment>
<dbReference type="FunFam" id="2.60.120.310:FF:000005">
    <property type="entry name" value="Peptidylglycine alpha-hydroxylating monooxygenase"/>
    <property type="match status" value="1"/>
</dbReference>
<reference evidence="17" key="1">
    <citation type="submission" date="2025-08" db="UniProtKB">
        <authorList>
            <consortium name="RefSeq"/>
        </authorList>
    </citation>
    <scope>IDENTIFICATION</scope>
    <source>
        <strain evidence="17">Airmid</strain>
    </source>
</reference>
<feature type="domain" description="Copper type II ascorbate-dependent monooxygenase N-terminal" evidence="14">
    <location>
        <begin position="53"/>
        <end position="200"/>
    </location>
</feature>
<dbReference type="Pfam" id="PF01082">
    <property type="entry name" value="Cu2_monooxygen"/>
    <property type="match status" value="1"/>
</dbReference>
<dbReference type="GO" id="GO:0004504">
    <property type="term" value="F:peptidylglycine monooxygenase activity"/>
    <property type="evidence" value="ECO:0007669"/>
    <property type="project" value="UniProtKB-EC"/>
</dbReference>
<dbReference type="Gene3D" id="2.60.120.310">
    <property type="entry name" value="Copper type II, ascorbate-dependent monooxygenase, N-terminal domain"/>
    <property type="match status" value="1"/>
</dbReference>
<dbReference type="InterPro" id="IPR024548">
    <property type="entry name" value="Cu2_monoox_C"/>
</dbReference>
<evidence type="ECO:0000256" key="9">
    <source>
        <dbReference type="ARBA" id="ARBA00023008"/>
    </source>
</evidence>
<dbReference type="InterPro" id="IPR008977">
    <property type="entry name" value="PHM/PNGase_F_dom_sf"/>
</dbReference>
<dbReference type="GO" id="GO:0005507">
    <property type="term" value="F:copper ion binding"/>
    <property type="evidence" value="ECO:0007669"/>
    <property type="project" value="InterPro"/>
</dbReference>
<evidence type="ECO:0000256" key="1">
    <source>
        <dbReference type="ARBA" id="ARBA00001973"/>
    </source>
</evidence>
<dbReference type="GO" id="GO:0005576">
    <property type="term" value="C:extracellular region"/>
    <property type="evidence" value="ECO:0007669"/>
    <property type="project" value="UniProtKB-SubCell"/>
</dbReference>
<evidence type="ECO:0000256" key="4">
    <source>
        <dbReference type="ARBA" id="ARBA00012689"/>
    </source>
</evidence>
<dbReference type="AlphaFoldDB" id="A0A6P6XY92"/>
<evidence type="ECO:0000256" key="13">
    <source>
        <dbReference type="ARBA" id="ARBA00048431"/>
    </source>
</evidence>
<dbReference type="RefSeq" id="XP_027196919.1">
    <property type="nucleotide sequence ID" value="XM_027341118.1"/>
</dbReference>
<keyword evidence="6" id="KW-0479">Metal-binding</keyword>
<dbReference type="OrthoDB" id="10044505at2759"/>
<evidence type="ECO:0000256" key="10">
    <source>
        <dbReference type="ARBA" id="ARBA00023033"/>
    </source>
</evidence>
<dbReference type="GeneID" id="113791349"/>
<evidence type="ECO:0000256" key="6">
    <source>
        <dbReference type="ARBA" id="ARBA00022723"/>
    </source>
</evidence>
<keyword evidence="7" id="KW-0732">Signal</keyword>
<comment type="subcellular location">
    <subcellularLocation>
        <location evidence="2">Secreted</location>
    </subcellularLocation>
</comment>
<evidence type="ECO:0000313" key="17">
    <source>
        <dbReference type="RefSeq" id="XP_027196919.1"/>
    </source>
</evidence>
<keyword evidence="16" id="KW-1185">Reference proteome</keyword>
<evidence type="ECO:0000259" key="15">
    <source>
        <dbReference type="Pfam" id="PF03712"/>
    </source>
</evidence>
<dbReference type="PANTHER" id="PTHR10680">
    <property type="entry name" value="PEPTIDYL-GLYCINE ALPHA-AMIDATING MONOOXYGENASE"/>
    <property type="match status" value="1"/>
</dbReference>
<dbReference type="PROSITE" id="PS00085">
    <property type="entry name" value="CU2_MONOOXYGENASE_2"/>
    <property type="match status" value="1"/>
</dbReference>
<dbReference type="InterPro" id="IPR036939">
    <property type="entry name" value="Cu2_ascorb_mOase_N_sf"/>
</dbReference>
<sequence length="389" mass="44814">MISNSSTTMNFNSIIINIVLLSIISCNLIQQSLSLQYSNTNNEEQKSNGKYFPMLMPDVRPMQPETYLCTAFKMSRYEHEFIVEYLPNATKQTAHHILIYGCQIPGYYERDTPRAVWDCGEMTFANNHNHNHNNNQDGYDSDELDFFPRGPVCKGESQIVYSWAMDAPALKLPKGVGFKVGHGSDINYLVLQVHYAHVHRFRNGDTDHSGITLRMLPQDTQEIDRLAGVLLLATGGMIQSHSLDYFDSACRMNENIIIHPFAFRTHTHKLGKVVTGYRIDRNNNHQWQLIGKGNPQLPQMFYPIHEKISIRPGDMVVARCTMYNNQSHPVQIGSTGDDEMCNFYIMYYVERMDHNLKKKICFTVGPPNFYWETILQVPRQVTEETEKFP</sequence>
<keyword evidence="10" id="KW-0503">Monooxygenase</keyword>
<evidence type="ECO:0000256" key="7">
    <source>
        <dbReference type="ARBA" id="ARBA00022729"/>
    </source>
</evidence>
<gene>
    <name evidence="17" type="primary">LOC113791349</name>
</gene>
<keyword evidence="5" id="KW-0964">Secreted</keyword>
<keyword evidence="12" id="KW-0325">Glycoprotein</keyword>
<dbReference type="InterPro" id="IPR014784">
    <property type="entry name" value="Cu2_ascorb_mOase-like_C"/>
</dbReference>
<proteinExistence type="inferred from homology"/>
<dbReference type="InParanoid" id="A0A6P6XY92"/>
<evidence type="ECO:0000256" key="12">
    <source>
        <dbReference type="ARBA" id="ARBA00023180"/>
    </source>
</evidence>
<dbReference type="InterPro" id="IPR000323">
    <property type="entry name" value="Cu2_ascorb_mOase_N"/>
</dbReference>
<evidence type="ECO:0000256" key="5">
    <source>
        <dbReference type="ARBA" id="ARBA00022525"/>
    </source>
</evidence>
<comment type="similarity">
    <text evidence="3">Belongs to the copper type II ascorbate-dependent monooxygenase family.</text>
</comment>
<dbReference type="Gene3D" id="2.60.120.230">
    <property type="match status" value="1"/>
</dbReference>
<feature type="domain" description="Copper type II ascorbate-dependent monooxygenase C-terminal" evidence="15">
    <location>
        <begin position="227"/>
        <end position="372"/>
    </location>
</feature>
<dbReference type="CTD" id="37823"/>
<evidence type="ECO:0000256" key="11">
    <source>
        <dbReference type="ARBA" id="ARBA00023157"/>
    </source>
</evidence>
<dbReference type="PANTHER" id="PTHR10680:SF14">
    <property type="entry name" value="PEPTIDYL-GLYCINE ALPHA-AMIDATING MONOOXYGENASE"/>
    <property type="match status" value="1"/>
</dbReference>
<comment type="catalytic activity">
    <reaction evidence="13">
        <text>a [peptide]-C-terminal glycine + 2 L-ascorbate + O2 = a [peptide]-C-terminal (2S)-2-hydroxyglycine + 2 monodehydro-L-ascorbate radical + H2O</text>
        <dbReference type="Rhea" id="RHEA:21452"/>
        <dbReference type="Rhea" id="RHEA-COMP:13486"/>
        <dbReference type="Rhea" id="RHEA-COMP:15321"/>
        <dbReference type="ChEBI" id="CHEBI:15377"/>
        <dbReference type="ChEBI" id="CHEBI:15379"/>
        <dbReference type="ChEBI" id="CHEBI:38290"/>
        <dbReference type="ChEBI" id="CHEBI:59513"/>
        <dbReference type="ChEBI" id="CHEBI:137000"/>
        <dbReference type="ChEBI" id="CHEBI:142768"/>
        <dbReference type="EC" id="1.14.17.3"/>
    </reaction>
</comment>
<dbReference type="EC" id="1.14.17.3" evidence="4"/>
<keyword evidence="11" id="KW-1015">Disulfide bond</keyword>
<dbReference type="Proteomes" id="UP000515146">
    <property type="component" value="Unplaced"/>
</dbReference>
<keyword evidence="9" id="KW-0186">Copper</keyword>